<evidence type="ECO:0000256" key="1">
    <source>
        <dbReference type="SAM" id="Phobius"/>
    </source>
</evidence>
<organism evidence="2 3">
    <name type="scientific">Methanosarcina mazei WWM610</name>
    <dbReference type="NCBI Taxonomy" id="1434117"/>
    <lineage>
        <taxon>Archaea</taxon>
        <taxon>Methanobacteriati</taxon>
        <taxon>Methanobacteriota</taxon>
        <taxon>Stenosarchaea group</taxon>
        <taxon>Methanomicrobia</taxon>
        <taxon>Methanosarcinales</taxon>
        <taxon>Methanosarcinaceae</taxon>
        <taxon>Methanosarcina</taxon>
    </lineage>
</organism>
<dbReference type="EMBL" id="CP009509">
    <property type="protein sequence ID" value="AKB39439.1"/>
    <property type="molecule type" value="Genomic_DNA"/>
</dbReference>
<reference evidence="2 3" key="1">
    <citation type="submission" date="2014-07" db="EMBL/GenBank/DDBJ databases">
        <title>Methanogenic archaea and the global carbon cycle.</title>
        <authorList>
            <person name="Henriksen J.R."/>
            <person name="Luke J."/>
            <person name="Reinhart S."/>
            <person name="Benedict M.N."/>
            <person name="Youngblut N.D."/>
            <person name="Metcalf M.E."/>
            <person name="Whitaker R.J."/>
            <person name="Metcalf W.W."/>
        </authorList>
    </citation>
    <scope>NUCLEOTIDE SEQUENCE [LARGE SCALE GENOMIC DNA]</scope>
    <source>
        <strain evidence="2 3">WWM610</strain>
    </source>
</reference>
<dbReference type="GeneID" id="24850058"/>
<sequence length="69" mass="7797">MERKQILRILIPVFTVIAMTVLAQVISQKLGEAVSKNGVHDYPLITISLIGFFLFGFFAYWILVKLGID</sequence>
<evidence type="ECO:0000313" key="3">
    <source>
        <dbReference type="Proteomes" id="UP000033058"/>
    </source>
</evidence>
<feature type="transmembrane region" description="Helical" evidence="1">
    <location>
        <begin position="42"/>
        <end position="63"/>
    </location>
</feature>
<dbReference type="AlphaFoldDB" id="A0A0E3PT59"/>
<keyword evidence="1" id="KW-1133">Transmembrane helix</keyword>
<keyword evidence="1" id="KW-0812">Transmembrane</keyword>
<proteinExistence type="predicted"/>
<dbReference type="Proteomes" id="UP000033058">
    <property type="component" value="Chromosome"/>
</dbReference>
<keyword evidence="1" id="KW-0472">Membrane</keyword>
<gene>
    <name evidence="2" type="ORF">MSMAW_0448</name>
</gene>
<dbReference type="HOGENOM" id="CLU_2766105_0_0_2"/>
<name>A0A0E3PT59_METMZ</name>
<feature type="transmembrane region" description="Helical" evidence="1">
    <location>
        <begin position="7"/>
        <end position="27"/>
    </location>
</feature>
<dbReference type="PATRIC" id="fig|1434117.4.peg.548"/>
<protein>
    <submittedName>
        <fullName evidence="2">Uncharacterized protein</fullName>
    </submittedName>
</protein>
<dbReference type="RefSeq" id="WP_011032829.1">
    <property type="nucleotide sequence ID" value="NZ_CP009509.1"/>
</dbReference>
<evidence type="ECO:0000313" key="2">
    <source>
        <dbReference type="EMBL" id="AKB39439.1"/>
    </source>
</evidence>
<accession>A0A0E3PT59</accession>